<dbReference type="RefSeq" id="XP_005780891.1">
    <property type="nucleotide sequence ID" value="XM_005780834.1"/>
</dbReference>
<dbReference type="GO" id="GO:0008270">
    <property type="term" value="F:zinc ion binding"/>
    <property type="evidence" value="ECO:0007669"/>
    <property type="project" value="UniProtKB-KW"/>
</dbReference>
<name>A0A0D3JY77_EMIH1</name>
<dbReference type="GeneID" id="17274008"/>
<feature type="domain" description="RING-type" evidence="8">
    <location>
        <begin position="935"/>
        <end position="976"/>
    </location>
</feature>
<dbReference type="Pfam" id="PF23341">
    <property type="entry name" value="PEP5_VPS11_N"/>
    <property type="match status" value="1"/>
</dbReference>
<dbReference type="GO" id="GO:0005768">
    <property type="term" value="C:endosome"/>
    <property type="evidence" value="ECO:0007669"/>
    <property type="project" value="TreeGrafter"/>
</dbReference>
<proteinExistence type="predicted"/>
<dbReference type="eggNOG" id="KOG2114">
    <property type="taxonomic scope" value="Eukaryota"/>
</dbReference>
<keyword evidence="3" id="KW-0862">Zinc</keyword>
<reference evidence="9" key="2">
    <citation type="submission" date="2024-10" db="UniProtKB">
        <authorList>
            <consortium name="EnsemblProtists"/>
        </authorList>
    </citation>
    <scope>IDENTIFICATION</scope>
</reference>
<keyword evidence="2 6" id="KW-0863">Zinc-finger</keyword>
<evidence type="ECO:0000256" key="2">
    <source>
        <dbReference type="ARBA" id="ARBA00022771"/>
    </source>
</evidence>
<evidence type="ECO:0000256" key="1">
    <source>
        <dbReference type="ARBA" id="ARBA00022723"/>
    </source>
</evidence>
<evidence type="ECO:0000313" key="9">
    <source>
        <dbReference type="EnsemblProtists" id="EOD28462"/>
    </source>
</evidence>
<accession>A0A0D3JY77</accession>
<evidence type="ECO:0000256" key="3">
    <source>
        <dbReference type="ARBA" id="ARBA00022833"/>
    </source>
</evidence>
<feature type="region of interest" description="Disordered" evidence="7">
    <location>
        <begin position="711"/>
        <end position="749"/>
    </location>
</feature>
<dbReference type="STRING" id="2903.R1D0F0"/>
<dbReference type="GO" id="GO:0048284">
    <property type="term" value="P:organelle fusion"/>
    <property type="evidence" value="ECO:0007669"/>
    <property type="project" value="TreeGrafter"/>
</dbReference>
<dbReference type="CDD" id="cd16688">
    <property type="entry name" value="RING-H2_Vps11"/>
    <property type="match status" value="1"/>
</dbReference>
<dbReference type="PANTHER" id="PTHR23323">
    <property type="entry name" value="VACUOLAR PROTEIN SORTING-ASSOCIATED PROTEIN"/>
    <property type="match status" value="1"/>
</dbReference>
<dbReference type="Gene3D" id="3.30.40.10">
    <property type="entry name" value="Zinc/RING finger domain, C3HC4 (zinc finger)"/>
    <property type="match status" value="1"/>
</dbReference>
<dbReference type="GO" id="GO:0007032">
    <property type="term" value="P:endosome organization"/>
    <property type="evidence" value="ECO:0007669"/>
    <property type="project" value="TreeGrafter"/>
</dbReference>
<dbReference type="InterPro" id="IPR001841">
    <property type="entry name" value="Znf_RING"/>
</dbReference>
<dbReference type="Proteomes" id="UP000013827">
    <property type="component" value="Unassembled WGS sequence"/>
</dbReference>
<dbReference type="AlphaFoldDB" id="A0A0D3JY77"/>
<keyword evidence="10" id="KW-1185">Reference proteome</keyword>
<evidence type="ECO:0000259" key="8">
    <source>
        <dbReference type="PROSITE" id="PS50089"/>
    </source>
</evidence>
<organism evidence="9 10">
    <name type="scientific">Emiliania huxleyi (strain CCMP1516)</name>
    <dbReference type="NCBI Taxonomy" id="280463"/>
    <lineage>
        <taxon>Eukaryota</taxon>
        <taxon>Haptista</taxon>
        <taxon>Haptophyta</taxon>
        <taxon>Prymnesiophyceae</taxon>
        <taxon>Isochrysidales</taxon>
        <taxon>Noelaerhabdaceae</taxon>
        <taxon>Emiliania</taxon>
    </lineage>
</organism>
<sequence length="1028" mass="107511">MADRASSVSTATSPTLRWSKLPFFEERPLGSPSLLRAGLVAVCATPDGGVALADDSGVVHLLDRALSEWCSFGAHTRGVSHLLAPAEDVPPPPPPPSVAANAAADAPPPDVLLLTFGRESDSSGSSSGAWAYMRVWAPQAGTSTAECLGHTRIFGGSGAEPAVTAVAAAEGGRLVAVGASDGSVSLLRCADPRTERGLRFRALQCMPPPQLAGARDLLPELLPGTIAEPLRPAAQSAVSLTGLHFGSPPADSDDFFARQLFAVTPLAVVGIRLGGGGGESRRAELAVGRPEAVFFYSAEDASRAFAFEGTPLPSSRRGPSRQPWLPRARAAAAAFPRSCPKIALGWQQTSLVVCTRAAVAVAGRGGGAADGSAVHVYDLRHRCIAHTASLPCDERPLAAKLDALFRSNLYGVALSLAEAQALQPSALGEVRLRYAQHLHSRGELPAAAEQYAATVGVVEPSRVVRLLLAPQDAPLLLSHLQALLAHTCSRRTLQPHAGGAAAADGAKEHAALLLATALQLRDAAAVDAFVDAACGQGVRVAPDVNVDAAIDACRCAGFPRAALRLARHFGPVEEAISVLLDDLADAPAALSLLAELPPPRAGRALAVHGRSLLREWPRPTLDLLLTRLVAPSARNKLPPPLAEPGGGFPVLGFMGGDEGQLGLEEVVGLFDTRPGWLTLLLERIHAAETPQDARTPGRGWETLLRLYLEPDDAASPHGGSSSEPPSPRTPPARTPPSSPARGGDAPPLARAERHARAIALLQRAPLGSEELRRARLAHGFDAGLGLLYAAQEQPSALLRHQAETRQYDALIATCTARGATQPHLWLDALRHVASLDDGEGGVPPAARQRIIAEVVAAAEREGLLPPLALVEALSAHEGTPLSLVVPLLRASLARDEALVSEAHAEAARFATDAARFEAEATALANTPRVFQRSICSKCSAPVEPPSVHFLCGHSFHANCLADGTAAQDAEPECPTCAPQRRRVREHAAMVASRAVAHDDFYRQLDEAADGFGVVADFFSKGVLSPLGR</sequence>
<evidence type="ECO:0000256" key="5">
    <source>
        <dbReference type="ARBA" id="ARBA00029433"/>
    </source>
</evidence>
<dbReference type="KEGG" id="ehx:EMIHUDRAFT_99949"/>
<dbReference type="InterPro" id="IPR013083">
    <property type="entry name" value="Znf_RING/FYVE/PHD"/>
</dbReference>
<dbReference type="OMA" id="YGEHREY"/>
<keyword evidence="1" id="KW-0479">Metal-binding</keyword>
<protein>
    <recommendedName>
        <fullName evidence="8">RING-type domain-containing protein</fullName>
    </recommendedName>
</protein>
<dbReference type="PaxDb" id="2903-EOD28462"/>
<evidence type="ECO:0000256" key="7">
    <source>
        <dbReference type="SAM" id="MobiDB-lite"/>
    </source>
</evidence>
<dbReference type="GO" id="GO:0030897">
    <property type="term" value="C:HOPS complex"/>
    <property type="evidence" value="ECO:0007669"/>
    <property type="project" value="TreeGrafter"/>
</dbReference>
<dbReference type="PROSITE" id="PS50089">
    <property type="entry name" value="ZF_RING_2"/>
    <property type="match status" value="1"/>
</dbReference>
<dbReference type="GO" id="GO:0030674">
    <property type="term" value="F:protein-macromolecule adaptor activity"/>
    <property type="evidence" value="ECO:0007669"/>
    <property type="project" value="TreeGrafter"/>
</dbReference>
<keyword evidence="4" id="KW-0472">Membrane</keyword>
<evidence type="ECO:0000256" key="4">
    <source>
        <dbReference type="ARBA" id="ARBA00023136"/>
    </source>
</evidence>
<dbReference type="GO" id="GO:0007033">
    <property type="term" value="P:vacuole organization"/>
    <property type="evidence" value="ECO:0007669"/>
    <property type="project" value="TreeGrafter"/>
</dbReference>
<dbReference type="InterPro" id="IPR024763">
    <property type="entry name" value="VPS11_C"/>
</dbReference>
<dbReference type="Pfam" id="PF12451">
    <property type="entry name" value="VPS11_C"/>
    <property type="match status" value="1"/>
</dbReference>
<comment type="subcellular location">
    <subcellularLocation>
        <location evidence="5">Endomembrane system</location>
        <topology evidence="5">Peripheral membrane protein</topology>
        <orientation evidence="5">Cytoplasmic side</orientation>
    </subcellularLocation>
</comment>
<evidence type="ECO:0000313" key="10">
    <source>
        <dbReference type="Proteomes" id="UP000013827"/>
    </source>
</evidence>
<dbReference type="SMART" id="SM00184">
    <property type="entry name" value="RING"/>
    <property type="match status" value="1"/>
</dbReference>
<feature type="compositionally biased region" description="Pro residues" evidence="7">
    <location>
        <begin position="724"/>
        <end position="738"/>
    </location>
</feature>
<evidence type="ECO:0000256" key="6">
    <source>
        <dbReference type="PROSITE-ProRule" id="PRU00175"/>
    </source>
</evidence>
<dbReference type="EnsemblProtists" id="EOD28462">
    <property type="protein sequence ID" value="EOD28462"/>
    <property type="gene ID" value="EMIHUDRAFT_99949"/>
</dbReference>
<reference evidence="10" key="1">
    <citation type="journal article" date="2013" name="Nature">
        <title>Pan genome of the phytoplankton Emiliania underpins its global distribution.</title>
        <authorList>
            <person name="Read B.A."/>
            <person name="Kegel J."/>
            <person name="Klute M.J."/>
            <person name="Kuo A."/>
            <person name="Lefebvre S.C."/>
            <person name="Maumus F."/>
            <person name="Mayer C."/>
            <person name="Miller J."/>
            <person name="Monier A."/>
            <person name="Salamov A."/>
            <person name="Young J."/>
            <person name="Aguilar M."/>
            <person name="Claverie J.M."/>
            <person name="Frickenhaus S."/>
            <person name="Gonzalez K."/>
            <person name="Herman E.K."/>
            <person name="Lin Y.C."/>
            <person name="Napier J."/>
            <person name="Ogata H."/>
            <person name="Sarno A.F."/>
            <person name="Shmutz J."/>
            <person name="Schroeder D."/>
            <person name="de Vargas C."/>
            <person name="Verret F."/>
            <person name="von Dassow P."/>
            <person name="Valentin K."/>
            <person name="Van de Peer Y."/>
            <person name="Wheeler G."/>
            <person name="Dacks J.B."/>
            <person name="Delwiche C.F."/>
            <person name="Dyhrman S.T."/>
            <person name="Glockner G."/>
            <person name="John U."/>
            <person name="Richards T."/>
            <person name="Worden A.Z."/>
            <person name="Zhang X."/>
            <person name="Grigoriev I.V."/>
            <person name="Allen A.E."/>
            <person name="Bidle K."/>
            <person name="Borodovsky M."/>
            <person name="Bowler C."/>
            <person name="Brownlee C."/>
            <person name="Cock J.M."/>
            <person name="Elias M."/>
            <person name="Gladyshev V.N."/>
            <person name="Groth M."/>
            <person name="Guda C."/>
            <person name="Hadaegh A."/>
            <person name="Iglesias-Rodriguez M.D."/>
            <person name="Jenkins J."/>
            <person name="Jones B.M."/>
            <person name="Lawson T."/>
            <person name="Leese F."/>
            <person name="Lindquist E."/>
            <person name="Lobanov A."/>
            <person name="Lomsadze A."/>
            <person name="Malik S.B."/>
            <person name="Marsh M.E."/>
            <person name="Mackinder L."/>
            <person name="Mock T."/>
            <person name="Mueller-Roeber B."/>
            <person name="Pagarete A."/>
            <person name="Parker M."/>
            <person name="Probert I."/>
            <person name="Quesneville H."/>
            <person name="Raines C."/>
            <person name="Rensing S.A."/>
            <person name="Riano-Pachon D.M."/>
            <person name="Richier S."/>
            <person name="Rokitta S."/>
            <person name="Shiraiwa Y."/>
            <person name="Soanes D.M."/>
            <person name="van der Giezen M."/>
            <person name="Wahlund T.M."/>
            <person name="Williams B."/>
            <person name="Wilson W."/>
            <person name="Wolfe G."/>
            <person name="Wurch L.L."/>
        </authorList>
    </citation>
    <scope>NUCLEOTIDE SEQUENCE</scope>
</reference>
<dbReference type="HOGENOM" id="CLU_320304_0_0_1"/>
<dbReference type="GO" id="GO:0006904">
    <property type="term" value="P:vesicle docking involved in exocytosis"/>
    <property type="evidence" value="ECO:0007669"/>
    <property type="project" value="TreeGrafter"/>
</dbReference>
<dbReference type="InterPro" id="IPR057307">
    <property type="entry name" value="PEP5_VPS11_N"/>
</dbReference>
<dbReference type="SUPFAM" id="SSF57850">
    <property type="entry name" value="RING/U-box"/>
    <property type="match status" value="1"/>
</dbReference>
<dbReference type="PANTHER" id="PTHR23323:SF24">
    <property type="entry name" value="VACUOLAR PROTEIN SORTING-ASSOCIATED PROTEIN 11 HOMOLOG"/>
    <property type="match status" value="1"/>
</dbReference>